<comment type="subcellular location">
    <subcellularLocation>
        <location evidence="1">Cell membrane</location>
        <topology evidence="1">Multi-pass membrane protein</topology>
    </subcellularLocation>
</comment>
<evidence type="ECO:0000256" key="1">
    <source>
        <dbReference type="ARBA" id="ARBA00004651"/>
    </source>
</evidence>
<feature type="transmembrane region" description="Helical" evidence="7">
    <location>
        <begin position="166"/>
        <end position="188"/>
    </location>
</feature>
<dbReference type="GO" id="GO:0005886">
    <property type="term" value="C:plasma membrane"/>
    <property type="evidence" value="ECO:0007669"/>
    <property type="project" value="UniProtKB-SubCell"/>
</dbReference>
<keyword evidence="5 7" id="KW-1133">Transmembrane helix</keyword>
<evidence type="ECO:0000256" key="3">
    <source>
        <dbReference type="ARBA" id="ARBA00022475"/>
    </source>
</evidence>
<evidence type="ECO:0000256" key="4">
    <source>
        <dbReference type="ARBA" id="ARBA00022692"/>
    </source>
</evidence>
<gene>
    <name evidence="9" type="ORF">H9809_06550</name>
</gene>
<feature type="transmembrane region" description="Helical" evidence="7">
    <location>
        <begin position="200"/>
        <end position="220"/>
    </location>
</feature>
<protein>
    <submittedName>
        <fullName evidence="9">DHA2 family efflux MFS transporter permease subunit</fullName>
    </submittedName>
</protein>
<feature type="transmembrane region" description="Helical" evidence="7">
    <location>
        <begin position="331"/>
        <end position="350"/>
    </location>
</feature>
<dbReference type="InterPro" id="IPR004638">
    <property type="entry name" value="EmrB-like"/>
</dbReference>
<dbReference type="AlphaFoldDB" id="A0A9D2FQJ7"/>
<name>A0A9D2FQJ7_9FIRM</name>
<keyword evidence="4 7" id="KW-0812">Transmembrane</keyword>
<feature type="transmembrane region" description="Helical" evidence="7">
    <location>
        <begin position="140"/>
        <end position="160"/>
    </location>
</feature>
<evidence type="ECO:0000256" key="7">
    <source>
        <dbReference type="SAM" id="Phobius"/>
    </source>
</evidence>
<dbReference type="PANTHER" id="PTHR42718:SF24">
    <property type="entry name" value="MAJOR FACILITATOR SUPERFAMILY (MFS) PROFILE DOMAIN-CONTAINING PROTEIN"/>
    <property type="match status" value="1"/>
</dbReference>
<feature type="transmembrane region" description="Helical" evidence="7">
    <location>
        <begin position="266"/>
        <end position="287"/>
    </location>
</feature>
<dbReference type="InterPro" id="IPR011701">
    <property type="entry name" value="MFS"/>
</dbReference>
<comment type="caution">
    <text evidence="9">The sequence shown here is derived from an EMBL/GenBank/DDBJ whole genome shotgun (WGS) entry which is preliminary data.</text>
</comment>
<feature type="transmembrane region" description="Helical" evidence="7">
    <location>
        <begin position="395"/>
        <end position="418"/>
    </location>
</feature>
<evidence type="ECO:0000256" key="5">
    <source>
        <dbReference type="ARBA" id="ARBA00022989"/>
    </source>
</evidence>
<feature type="transmembrane region" description="Helical" evidence="7">
    <location>
        <begin position="51"/>
        <end position="71"/>
    </location>
</feature>
<feature type="transmembrane region" description="Helical" evidence="7">
    <location>
        <begin position="226"/>
        <end position="246"/>
    </location>
</feature>
<sequence>MQTELTDRKRFLIFTNILVSTIASSMLSTAMTTALPPISQDLSISVSTGQWLTSGYSLAMGIIMPLTAFLIRRLPTKRLYLGGIFTFIAGLIISLLSNSFPVMMTGRVFQACGNGILMAIAQVVILSIYPEEKKGTIMGWYGLASGAAPVIAPTLAGVLVDLINWRAIFGLALAVMLISFLIACLVFEDVLETENKKFDFISFLLSVFAFGGVTLGVGNITTYGIANPGTLLPLCLGIITSVIFSWRQFSIQEPFLDLAILKNPSYGLSVIGSMLLYFIMMGSSVIMPLYVQSVMGRSATVSGLVTLPGSLAMAIVSPFAGKIFDKLGMKALFVTGSAFLIISNLGMFFITLHTPIYIAAIYNVIRCIAIGCLMMPLITWGTFHVDISLVADASALLVSLRTIAGAIGSAVFVGIMTLVAQRSSGTYGDKALLHGLNIAFLCMTAGAVILFGIAVFFVKGKKKDATWKR</sequence>
<reference evidence="9" key="1">
    <citation type="journal article" date="2021" name="PeerJ">
        <title>Extensive microbial diversity within the chicken gut microbiome revealed by metagenomics and culture.</title>
        <authorList>
            <person name="Gilroy R."/>
            <person name="Ravi A."/>
            <person name="Getino M."/>
            <person name="Pursley I."/>
            <person name="Horton D.L."/>
            <person name="Alikhan N.F."/>
            <person name="Baker D."/>
            <person name="Gharbi K."/>
            <person name="Hall N."/>
            <person name="Watson M."/>
            <person name="Adriaenssens E.M."/>
            <person name="Foster-Nyarko E."/>
            <person name="Jarju S."/>
            <person name="Secka A."/>
            <person name="Antonio M."/>
            <person name="Oren A."/>
            <person name="Chaudhuri R.R."/>
            <person name="La Ragione R."/>
            <person name="Hildebrand F."/>
            <person name="Pallen M.J."/>
        </authorList>
    </citation>
    <scope>NUCLEOTIDE SEQUENCE</scope>
    <source>
        <strain evidence="9">1068</strain>
    </source>
</reference>
<organism evidence="9 10">
    <name type="scientific">Candidatus Blautia pullicola</name>
    <dbReference type="NCBI Taxonomy" id="2838498"/>
    <lineage>
        <taxon>Bacteria</taxon>
        <taxon>Bacillati</taxon>
        <taxon>Bacillota</taxon>
        <taxon>Clostridia</taxon>
        <taxon>Lachnospirales</taxon>
        <taxon>Lachnospiraceae</taxon>
        <taxon>Blautia</taxon>
    </lineage>
</organism>
<feature type="transmembrane region" description="Helical" evidence="7">
    <location>
        <begin position="12"/>
        <end position="31"/>
    </location>
</feature>
<evidence type="ECO:0000256" key="6">
    <source>
        <dbReference type="ARBA" id="ARBA00023136"/>
    </source>
</evidence>
<keyword evidence="2" id="KW-0813">Transport</keyword>
<dbReference type="GO" id="GO:0022857">
    <property type="term" value="F:transmembrane transporter activity"/>
    <property type="evidence" value="ECO:0007669"/>
    <property type="project" value="InterPro"/>
</dbReference>
<feature type="domain" description="Major facilitator superfamily (MFS) profile" evidence="8">
    <location>
        <begin position="13"/>
        <end position="462"/>
    </location>
</feature>
<dbReference type="Gene3D" id="1.20.1720.10">
    <property type="entry name" value="Multidrug resistance protein D"/>
    <property type="match status" value="1"/>
</dbReference>
<evidence type="ECO:0000313" key="10">
    <source>
        <dbReference type="Proteomes" id="UP000824056"/>
    </source>
</evidence>
<feature type="transmembrane region" description="Helical" evidence="7">
    <location>
        <begin position="78"/>
        <end position="96"/>
    </location>
</feature>
<dbReference type="NCBIfam" id="TIGR00711">
    <property type="entry name" value="efflux_EmrB"/>
    <property type="match status" value="1"/>
</dbReference>
<dbReference type="PROSITE" id="PS50850">
    <property type="entry name" value="MFS"/>
    <property type="match status" value="1"/>
</dbReference>
<dbReference type="Proteomes" id="UP000824056">
    <property type="component" value="Unassembled WGS sequence"/>
</dbReference>
<evidence type="ECO:0000313" key="9">
    <source>
        <dbReference type="EMBL" id="HIZ65539.1"/>
    </source>
</evidence>
<feature type="transmembrane region" description="Helical" evidence="7">
    <location>
        <begin position="356"/>
        <end position="383"/>
    </location>
</feature>
<keyword evidence="3" id="KW-1003">Cell membrane</keyword>
<dbReference type="Pfam" id="PF07690">
    <property type="entry name" value="MFS_1"/>
    <property type="match status" value="1"/>
</dbReference>
<dbReference type="SUPFAM" id="SSF103473">
    <property type="entry name" value="MFS general substrate transporter"/>
    <property type="match status" value="1"/>
</dbReference>
<proteinExistence type="predicted"/>
<keyword evidence="6 7" id="KW-0472">Membrane</keyword>
<feature type="transmembrane region" description="Helical" evidence="7">
    <location>
        <begin position="299"/>
        <end position="319"/>
    </location>
</feature>
<reference evidence="9" key="2">
    <citation type="submission" date="2021-04" db="EMBL/GenBank/DDBJ databases">
        <authorList>
            <person name="Gilroy R."/>
        </authorList>
    </citation>
    <scope>NUCLEOTIDE SEQUENCE</scope>
    <source>
        <strain evidence="9">1068</strain>
    </source>
</reference>
<dbReference type="PANTHER" id="PTHR42718">
    <property type="entry name" value="MAJOR FACILITATOR SUPERFAMILY MULTIDRUG TRANSPORTER MFSC"/>
    <property type="match status" value="1"/>
</dbReference>
<evidence type="ECO:0000259" key="8">
    <source>
        <dbReference type="PROSITE" id="PS50850"/>
    </source>
</evidence>
<dbReference type="Gene3D" id="1.20.1250.20">
    <property type="entry name" value="MFS general substrate transporter like domains"/>
    <property type="match status" value="1"/>
</dbReference>
<feature type="transmembrane region" description="Helical" evidence="7">
    <location>
        <begin position="438"/>
        <end position="458"/>
    </location>
</feature>
<evidence type="ECO:0000256" key="2">
    <source>
        <dbReference type="ARBA" id="ARBA00022448"/>
    </source>
</evidence>
<dbReference type="InterPro" id="IPR036259">
    <property type="entry name" value="MFS_trans_sf"/>
</dbReference>
<feature type="transmembrane region" description="Helical" evidence="7">
    <location>
        <begin position="108"/>
        <end position="128"/>
    </location>
</feature>
<dbReference type="EMBL" id="DXBG01000159">
    <property type="protein sequence ID" value="HIZ65539.1"/>
    <property type="molecule type" value="Genomic_DNA"/>
</dbReference>
<dbReference type="InterPro" id="IPR020846">
    <property type="entry name" value="MFS_dom"/>
</dbReference>
<accession>A0A9D2FQJ7</accession>